<dbReference type="PANTHER" id="PTHR11941">
    <property type="entry name" value="ENOYL-COA HYDRATASE-RELATED"/>
    <property type="match status" value="1"/>
</dbReference>
<dbReference type="RefSeq" id="WP_013604967.1">
    <property type="nucleotide sequence ID" value="NC_015151.1"/>
</dbReference>
<keyword evidence="2" id="KW-1185">Reference proteome</keyword>
<dbReference type="GO" id="GO:0006635">
    <property type="term" value="P:fatty acid beta-oxidation"/>
    <property type="evidence" value="ECO:0007669"/>
    <property type="project" value="TreeGrafter"/>
</dbReference>
<dbReference type="eggNOG" id="arCOG00242">
    <property type="taxonomic scope" value="Archaea"/>
</dbReference>
<dbReference type="PANTHER" id="PTHR11941:SF54">
    <property type="entry name" value="ENOYL-COA HYDRATASE, MITOCHONDRIAL"/>
    <property type="match status" value="1"/>
</dbReference>
<dbReference type="OrthoDB" id="27846at2157"/>
<dbReference type="GeneID" id="10289253"/>
<dbReference type="STRING" id="985053.VMUT_1601"/>
<name>F0QU19_VULM7</name>
<protein>
    <submittedName>
        <fullName evidence="1">Enoyl-CoA hydratase</fullName>
    </submittedName>
</protein>
<dbReference type="AlphaFoldDB" id="F0QU19"/>
<dbReference type="HOGENOM" id="CLU_1187820_0_0_2"/>
<dbReference type="Proteomes" id="UP000007485">
    <property type="component" value="Chromosome"/>
</dbReference>
<dbReference type="Pfam" id="PF00378">
    <property type="entry name" value="ECH_1"/>
    <property type="match status" value="1"/>
</dbReference>
<dbReference type="CDD" id="cd06558">
    <property type="entry name" value="crotonase-like"/>
    <property type="match status" value="1"/>
</dbReference>
<dbReference type="EMBL" id="CP002529">
    <property type="protein sequence ID" value="ADY01805.1"/>
    <property type="molecule type" value="Genomic_DNA"/>
</dbReference>
<dbReference type="InterPro" id="IPR001753">
    <property type="entry name" value="Enoyl-CoA_hydra/iso"/>
</dbReference>
<sequence length="247" mass="27607">MNIVITAPMEDALIVKLNRPEKRNAFSLELTLRAKDAVALGCRDYRGVIITGEGRNFSAGLDLAEIYGFKTIDESRRYFSAIRDLVITIAKCERPVIALVNGSAYGFATELLYFVDQVVAVRGSEFSLPGIRYGLVPVTPAFAPYLFGILRSRFFLDRDFRLSTDDAVAWGLVHRVVGDVNDGLKTSLELINKIGSVPHGVYSIIKKLMISSMINEVSDRWDELLNTLAEESLKPEVKARLEEFLKK</sequence>
<organism evidence="1 2">
    <name type="scientific">Vulcanisaeta moutnovskia (strain 768-28)</name>
    <dbReference type="NCBI Taxonomy" id="985053"/>
    <lineage>
        <taxon>Archaea</taxon>
        <taxon>Thermoproteota</taxon>
        <taxon>Thermoprotei</taxon>
        <taxon>Thermoproteales</taxon>
        <taxon>Thermoproteaceae</taxon>
        <taxon>Vulcanisaeta</taxon>
    </lineage>
</organism>
<dbReference type="Gene3D" id="3.90.226.10">
    <property type="entry name" value="2-enoyl-CoA Hydratase, Chain A, domain 1"/>
    <property type="match status" value="1"/>
</dbReference>
<evidence type="ECO:0000313" key="2">
    <source>
        <dbReference type="Proteomes" id="UP000007485"/>
    </source>
</evidence>
<dbReference type="InterPro" id="IPR029045">
    <property type="entry name" value="ClpP/crotonase-like_dom_sf"/>
</dbReference>
<accession>F0QU19</accession>
<dbReference type="SUPFAM" id="SSF52096">
    <property type="entry name" value="ClpP/crotonase"/>
    <property type="match status" value="1"/>
</dbReference>
<dbReference type="KEGG" id="vmo:VMUT_1601"/>
<dbReference type="GO" id="GO:0003824">
    <property type="term" value="F:catalytic activity"/>
    <property type="evidence" value="ECO:0007669"/>
    <property type="project" value="UniProtKB-ARBA"/>
</dbReference>
<reference evidence="1 2" key="1">
    <citation type="journal article" date="2011" name="J. Bacteriol.">
        <title>Complete genome sequence of 'Vulcanisaeta moutnovskia' strain 768-28, a novel member of the hyperthermophilic crenarchaeal genus vulcanisaeta.</title>
        <authorList>
            <person name="Gumerov V.M."/>
            <person name="Mardanov A.V."/>
            <person name="Beletsky A.V."/>
            <person name="Prokofeva M.I."/>
            <person name="Bonch-Osmolovskaya E.A."/>
            <person name="Ravin N.V."/>
            <person name="Skryabin K.G."/>
        </authorList>
    </citation>
    <scope>NUCLEOTIDE SEQUENCE [LARGE SCALE GENOMIC DNA]</scope>
    <source>
        <strain evidence="1 2">768-28</strain>
    </source>
</reference>
<proteinExistence type="predicted"/>
<gene>
    <name evidence="1" type="ordered locus">VMUT_1601</name>
</gene>
<evidence type="ECO:0000313" key="1">
    <source>
        <dbReference type="EMBL" id="ADY01805.1"/>
    </source>
</evidence>